<name>A0ABQ9JBT6_9CUCU</name>
<proteinExistence type="predicted"/>
<evidence type="ECO:0000313" key="3">
    <source>
        <dbReference type="Proteomes" id="UP001162164"/>
    </source>
</evidence>
<dbReference type="EMBL" id="JAPWTJ010000789">
    <property type="protein sequence ID" value="KAJ8975631.1"/>
    <property type="molecule type" value="Genomic_DNA"/>
</dbReference>
<comment type="caution">
    <text evidence="2">The sequence shown here is derived from an EMBL/GenBank/DDBJ whole genome shotgun (WGS) entry which is preliminary data.</text>
</comment>
<evidence type="ECO:0000313" key="2">
    <source>
        <dbReference type="EMBL" id="KAJ8975631.1"/>
    </source>
</evidence>
<reference evidence="2" key="1">
    <citation type="journal article" date="2023" name="Insect Mol. Biol.">
        <title>Genome sequencing provides insights into the evolution of gene families encoding plant cell wall-degrading enzymes in longhorned beetles.</title>
        <authorList>
            <person name="Shin N.R."/>
            <person name="Okamura Y."/>
            <person name="Kirsch R."/>
            <person name="Pauchet Y."/>
        </authorList>
    </citation>
    <scope>NUCLEOTIDE SEQUENCE</scope>
    <source>
        <strain evidence="2">MMC_N1</strain>
    </source>
</reference>
<gene>
    <name evidence="2" type="ORF">NQ317_015318</name>
</gene>
<feature type="compositionally biased region" description="Polar residues" evidence="1">
    <location>
        <begin position="86"/>
        <end position="95"/>
    </location>
</feature>
<keyword evidence="3" id="KW-1185">Reference proteome</keyword>
<accession>A0ABQ9JBT6</accession>
<sequence length="110" mass="12466">MRFRCINGERVLRYNPRVKSIPQKCVDGDASTQELGLLPVTNEATETTITAEIQPASTEDSETIIIDVAQNPTEVFSEMKKRKRQLSSTTSSMKTIQEMHEETLDELKSY</sequence>
<dbReference type="Proteomes" id="UP001162164">
    <property type="component" value="Unassembled WGS sequence"/>
</dbReference>
<protein>
    <submittedName>
        <fullName evidence="2">Uncharacterized protein</fullName>
    </submittedName>
</protein>
<evidence type="ECO:0000256" key="1">
    <source>
        <dbReference type="SAM" id="MobiDB-lite"/>
    </source>
</evidence>
<feature type="region of interest" description="Disordered" evidence="1">
    <location>
        <begin position="79"/>
        <end position="110"/>
    </location>
</feature>
<organism evidence="2 3">
    <name type="scientific">Molorchus minor</name>
    <dbReference type="NCBI Taxonomy" id="1323400"/>
    <lineage>
        <taxon>Eukaryota</taxon>
        <taxon>Metazoa</taxon>
        <taxon>Ecdysozoa</taxon>
        <taxon>Arthropoda</taxon>
        <taxon>Hexapoda</taxon>
        <taxon>Insecta</taxon>
        <taxon>Pterygota</taxon>
        <taxon>Neoptera</taxon>
        <taxon>Endopterygota</taxon>
        <taxon>Coleoptera</taxon>
        <taxon>Polyphaga</taxon>
        <taxon>Cucujiformia</taxon>
        <taxon>Chrysomeloidea</taxon>
        <taxon>Cerambycidae</taxon>
        <taxon>Lamiinae</taxon>
        <taxon>Monochamini</taxon>
        <taxon>Molorchus</taxon>
    </lineage>
</organism>
<feature type="compositionally biased region" description="Basic and acidic residues" evidence="1">
    <location>
        <begin position="97"/>
        <end position="110"/>
    </location>
</feature>